<dbReference type="InterPro" id="IPR051334">
    <property type="entry name" value="SRPK"/>
</dbReference>
<evidence type="ECO:0000256" key="4">
    <source>
        <dbReference type="ARBA" id="ARBA00022741"/>
    </source>
</evidence>
<keyword evidence="2" id="KW-0723">Serine/threonine-protein kinase</keyword>
<organism evidence="10 11">
    <name type="scientific">Carpinus fangiana</name>
    <dbReference type="NCBI Taxonomy" id="176857"/>
    <lineage>
        <taxon>Eukaryota</taxon>
        <taxon>Viridiplantae</taxon>
        <taxon>Streptophyta</taxon>
        <taxon>Embryophyta</taxon>
        <taxon>Tracheophyta</taxon>
        <taxon>Spermatophyta</taxon>
        <taxon>Magnoliopsida</taxon>
        <taxon>eudicotyledons</taxon>
        <taxon>Gunneridae</taxon>
        <taxon>Pentapetalae</taxon>
        <taxon>rosids</taxon>
        <taxon>fabids</taxon>
        <taxon>Fagales</taxon>
        <taxon>Betulaceae</taxon>
        <taxon>Carpinus</taxon>
    </lineage>
</organism>
<dbReference type="PROSITE" id="PS00108">
    <property type="entry name" value="PROTEIN_KINASE_ST"/>
    <property type="match status" value="1"/>
</dbReference>
<evidence type="ECO:0000256" key="7">
    <source>
        <dbReference type="ARBA" id="ARBA00047899"/>
    </source>
</evidence>
<dbReference type="PANTHER" id="PTHR47634">
    <property type="entry name" value="PROTEIN KINASE DOMAIN-CONTAINING PROTEIN-RELATED"/>
    <property type="match status" value="1"/>
</dbReference>
<reference evidence="10 11" key="1">
    <citation type="submission" date="2019-06" db="EMBL/GenBank/DDBJ databases">
        <title>A chromosomal-level reference genome of Carpinus fangiana (Coryloideae, Betulaceae).</title>
        <authorList>
            <person name="Yang X."/>
            <person name="Wang Z."/>
            <person name="Zhang L."/>
            <person name="Hao G."/>
            <person name="Liu J."/>
            <person name="Yang Y."/>
        </authorList>
    </citation>
    <scope>NUCLEOTIDE SEQUENCE [LARGE SCALE GENOMIC DNA]</scope>
    <source>
        <strain evidence="10">Cfa_2016G</strain>
        <tissue evidence="10">Leaf</tissue>
    </source>
</reference>
<comment type="catalytic activity">
    <reaction evidence="8">
        <text>L-seryl-[protein] + ATP = O-phospho-L-seryl-[protein] + ADP + H(+)</text>
        <dbReference type="Rhea" id="RHEA:17989"/>
        <dbReference type="Rhea" id="RHEA-COMP:9863"/>
        <dbReference type="Rhea" id="RHEA-COMP:11604"/>
        <dbReference type="ChEBI" id="CHEBI:15378"/>
        <dbReference type="ChEBI" id="CHEBI:29999"/>
        <dbReference type="ChEBI" id="CHEBI:30616"/>
        <dbReference type="ChEBI" id="CHEBI:83421"/>
        <dbReference type="ChEBI" id="CHEBI:456216"/>
        <dbReference type="EC" id="2.7.11.1"/>
    </reaction>
</comment>
<evidence type="ECO:0000313" key="11">
    <source>
        <dbReference type="Proteomes" id="UP000327013"/>
    </source>
</evidence>
<evidence type="ECO:0000256" key="3">
    <source>
        <dbReference type="ARBA" id="ARBA00022679"/>
    </source>
</evidence>
<evidence type="ECO:0000256" key="8">
    <source>
        <dbReference type="ARBA" id="ARBA00048679"/>
    </source>
</evidence>
<evidence type="ECO:0000313" key="10">
    <source>
        <dbReference type="EMBL" id="KAB8360580.1"/>
    </source>
</evidence>
<dbReference type="GO" id="GO:0000245">
    <property type="term" value="P:spliceosomal complex assembly"/>
    <property type="evidence" value="ECO:0007669"/>
    <property type="project" value="TreeGrafter"/>
</dbReference>
<sequence length="744" mass="84018">MVLMLPSSRCAAHKLSSTCAGLSRGRGPSAGIPLSAKHWIMPKLCSLRQAQPSSSFTLSNSLPANVPVDEEKVPEYDPTQFFPVKPGDKVDKGRYEVLLKLGWGRTSTVWWRWQSPAYVTIKFTNRDADERSVKNELALLERIENGDIGHRGRLAIRQTKDHFTAIGPYGSHLCLVYEPMRESLDFFRWRFEEGRLPLPFIKGYAHIILYGLEYLHATGIVHTDLKLDNIMLTYEDPAILKDYVETYNETPLRYKQTEDRMVFESHRNFGPPKSKKPSPRLSDFGLAQIADGSQHPIKVLPIQPDYYRAPEVILGGGWSYSADIWNFALMIWQLVTNNDLFYKLHDPSGFYHPELHLAQMAGAIGSAPPEMVQREAKNTAWRWEPEIDTKRGDKKCDEIRSYFRGPFFDHETRPRFELGRAILLPRFHAANASLVSRGEKNRNRVARAPILTAAGDQENDVQDLVRSKPDCGQIEQISWTDLAVSSLQQIFTLKNVIRVVDDHLVLAFTRTRHYYNEQGLRSVTFSRSFQSGTPNVIDVLQVERSRFAISVALLFRGQGSSHAVLELPNGPIPVPVILFLRVPLPLANYFTWLINRNGILSPIRLCRTGSDPHGWEVFVGEPDCTIQVCGGCLCASVNKALQRSLCFLLDLIRVNLRFVPKLWCDVGGVFYSVMDIVHGNGRANEYLLQGPFGLARGQGSLLPPVLSGECKVLQWISLSMKQAGKFNRTCKTMVLEQAPSDALQ</sequence>
<dbReference type="Gene3D" id="1.10.510.10">
    <property type="entry name" value="Transferase(Phosphotransferase) domain 1"/>
    <property type="match status" value="1"/>
</dbReference>
<dbReference type="InterPro" id="IPR000719">
    <property type="entry name" value="Prot_kinase_dom"/>
</dbReference>
<evidence type="ECO:0000256" key="2">
    <source>
        <dbReference type="ARBA" id="ARBA00022527"/>
    </source>
</evidence>
<dbReference type="Gene3D" id="3.30.200.20">
    <property type="entry name" value="Phosphorylase Kinase, domain 1"/>
    <property type="match status" value="1"/>
</dbReference>
<dbReference type="AlphaFoldDB" id="A0A5N6KY38"/>
<keyword evidence="4" id="KW-0547">Nucleotide-binding</keyword>
<dbReference type="GO" id="GO:0050684">
    <property type="term" value="P:regulation of mRNA processing"/>
    <property type="evidence" value="ECO:0007669"/>
    <property type="project" value="TreeGrafter"/>
</dbReference>
<dbReference type="Proteomes" id="UP000327013">
    <property type="component" value="Unassembled WGS sequence"/>
</dbReference>
<protein>
    <recommendedName>
        <fullName evidence="1">non-specific serine/threonine protein kinase</fullName>
        <ecNumber evidence="1">2.7.11.1</ecNumber>
    </recommendedName>
</protein>
<dbReference type="PROSITE" id="PS50011">
    <property type="entry name" value="PROTEIN_KINASE_DOM"/>
    <property type="match status" value="1"/>
</dbReference>
<dbReference type="InterPro" id="IPR011009">
    <property type="entry name" value="Kinase-like_dom_sf"/>
</dbReference>
<evidence type="ECO:0000256" key="5">
    <source>
        <dbReference type="ARBA" id="ARBA00022777"/>
    </source>
</evidence>
<dbReference type="GO" id="GO:0005524">
    <property type="term" value="F:ATP binding"/>
    <property type="evidence" value="ECO:0007669"/>
    <property type="project" value="UniProtKB-KW"/>
</dbReference>
<evidence type="ECO:0000259" key="9">
    <source>
        <dbReference type="PROSITE" id="PS50011"/>
    </source>
</evidence>
<dbReference type="InterPro" id="IPR008271">
    <property type="entry name" value="Ser/Thr_kinase_AS"/>
</dbReference>
<keyword evidence="3" id="KW-0808">Transferase</keyword>
<dbReference type="SMART" id="SM00220">
    <property type="entry name" value="S_TKc"/>
    <property type="match status" value="1"/>
</dbReference>
<dbReference type="GO" id="GO:0004674">
    <property type="term" value="F:protein serine/threonine kinase activity"/>
    <property type="evidence" value="ECO:0007669"/>
    <property type="project" value="UniProtKB-KW"/>
</dbReference>
<evidence type="ECO:0000256" key="1">
    <source>
        <dbReference type="ARBA" id="ARBA00012513"/>
    </source>
</evidence>
<gene>
    <name evidence="10" type="ORF">FH972_024320</name>
</gene>
<accession>A0A5N6KY38</accession>
<proteinExistence type="predicted"/>
<keyword evidence="6" id="KW-0067">ATP-binding</keyword>
<dbReference type="EC" id="2.7.11.1" evidence="1"/>
<keyword evidence="5" id="KW-0418">Kinase</keyword>
<name>A0A5N6KY38_9ROSI</name>
<dbReference type="EMBL" id="VIBQ01000017">
    <property type="protein sequence ID" value="KAB8360580.1"/>
    <property type="molecule type" value="Genomic_DNA"/>
</dbReference>
<comment type="catalytic activity">
    <reaction evidence="7">
        <text>L-threonyl-[protein] + ATP = O-phospho-L-threonyl-[protein] + ADP + H(+)</text>
        <dbReference type="Rhea" id="RHEA:46608"/>
        <dbReference type="Rhea" id="RHEA-COMP:11060"/>
        <dbReference type="Rhea" id="RHEA-COMP:11605"/>
        <dbReference type="ChEBI" id="CHEBI:15378"/>
        <dbReference type="ChEBI" id="CHEBI:30013"/>
        <dbReference type="ChEBI" id="CHEBI:30616"/>
        <dbReference type="ChEBI" id="CHEBI:61977"/>
        <dbReference type="ChEBI" id="CHEBI:456216"/>
        <dbReference type="EC" id="2.7.11.1"/>
    </reaction>
</comment>
<keyword evidence="11" id="KW-1185">Reference proteome</keyword>
<dbReference type="SUPFAM" id="SSF56112">
    <property type="entry name" value="Protein kinase-like (PK-like)"/>
    <property type="match status" value="1"/>
</dbReference>
<dbReference type="Pfam" id="PF00069">
    <property type="entry name" value="Pkinase"/>
    <property type="match status" value="1"/>
</dbReference>
<comment type="caution">
    <text evidence="10">The sequence shown here is derived from an EMBL/GenBank/DDBJ whole genome shotgun (WGS) entry which is preliminary data.</text>
</comment>
<feature type="domain" description="Protein kinase" evidence="9">
    <location>
        <begin position="95"/>
        <end position="427"/>
    </location>
</feature>
<dbReference type="PANTHER" id="PTHR47634:SF9">
    <property type="entry name" value="PROTEIN KINASE DOMAIN-CONTAINING PROTEIN-RELATED"/>
    <property type="match status" value="1"/>
</dbReference>
<dbReference type="OrthoDB" id="5979581at2759"/>
<evidence type="ECO:0000256" key="6">
    <source>
        <dbReference type="ARBA" id="ARBA00022840"/>
    </source>
</evidence>